<sequence>NAVTHGIEEPQERERLKKTRRGKIKLSARRERNFVIIELSDDGRGMDIEEIKKVAIQTGIITAEDLSAFSPKEVIMLITYPGYSRAKKVTEAAGRGVGLNASRTKAESLGGTFDIDTKPNEGTTFSIKLPLTMAIAQAMLVRIEDETYCIPLSYIAETIKVSPQDIKTMGHNEMISYRDTVLPLIRVREKFGFPSSRAQSSVSDVSIGNPAMPVVVIEGGAKKVGLIVDSFLGQQEVVIKPLTGFLKEIKGASGATILGTGKPALIMDVGSLLQKEMAL</sequence>
<dbReference type="PANTHER" id="PTHR43395">
    <property type="entry name" value="SENSOR HISTIDINE KINASE CHEA"/>
    <property type="match status" value="1"/>
</dbReference>
<feature type="non-terminal residue" evidence="8">
    <location>
        <position position="1"/>
    </location>
</feature>
<dbReference type="CDD" id="cd00731">
    <property type="entry name" value="CheA_reg"/>
    <property type="match status" value="1"/>
</dbReference>
<name>X0TEN7_9ZZZZ</name>
<dbReference type="SMART" id="SM00260">
    <property type="entry name" value="CheW"/>
    <property type="match status" value="1"/>
</dbReference>
<evidence type="ECO:0000259" key="6">
    <source>
        <dbReference type="PROSITE" id="PS50109"/>
    </source>
</evidence>
<dbReference type="GO" id="GO:0004673">
    <property type="term" value="F:protein histidine kinase activity"/>
    <property type="evidence" value="ECO:0007669"/>
    <property type="project" value="UniProtKB-EC"/>
</dbReference>
<dbReference type="InterPro" id="IPR004358">
    <property type="entry name" value="Sig_transdc_His_kin-like_C"/>
</dbReference>
<dbReference type="InterPro" id="IPR036061">
    <property type="entry name" value="CheW-like_dom_sf"/>
</dbReference>
<keyword evidence="5" id="KW-0418">Kinase</keyword>
<dbReference type="AlphaFoldDB" id="X0TEN7"/>
<dbReference type="SUPFAM" id="SSF55874">
    <property type="entry name" value="ATPase domain of HSP90 chaperone/DNA topoisomerase II/histidine kinase"/>
    <property type="match status" value="1"/>
</dbReference>
<evidence type="ECO:0000256" key="3">
    <source>
        <dbReference type="ARBA" id="ARBA00022553"/>
    </source>
</evidence>
<dbReference type="InterPro" id="IPR005467">
    <property type="entry name" value="His_kinase_dom"/>
</dbReference>
<dbReference type="GO" id="GO:0007165">
    <property type="term" value="P:signal transduction"/>
    <property type="evidence" value="ECO:0007669"/>
    <property type="project" value="InterPro"/>
</dbReference>
<dbReference type="Pfam" id="PF01584">
    <property type="entry name" value="CheW"/>
    <property type="match status" value="1"/>
</dbReference>
<evidence type="ECO:0000259" key="7">
    <source>
        <dbReference type="PROSITE" id="PS50851"/>
    </source>
</evidence>
<dbReference type="GO" id="GO:0006935">
    <property type="term" value="P:chemotaxis"/>
    <property type="evidence" value="ECO:0007669"/>
    <property type="project" value="InterPro"/>
</dbReference>
<dbReference type="PRINTS" id="PR00344">
    <property type="entry name" value="BCTRLSENSOR"/>
</dbReference>
<protein>
    <recommendedName>
        <fullName evidence="2">histidine kinase</fullName>
        <ecNumber evidence="2">2.7.13.3</ecNumber>
    </recommendedName>
</protein>
<evidence type="ECO:0000256" key="4">
    <source>
        <dbReference type="ARBA" id="ARBA00022679"/>
    </source>
</evidence>
<dbReference type="PROSITE" id="PS50851">
    <property type="entry name" value="CHEW"/>
    <property type="match status" value="1"/>
</dbReference>
<gene>
    <name evidence="8" type="ORF">S01H1_15583</name>
</gene>
<dbReference type="SMART" id="SM00387">
    <property type="entry name" value="HATPase_c"/>
    <property type="match status" value="1"/>
</dbReference>
<dbReference type="InterPro" id="IPR036890">
    <property type="entry name" value="HATPase_C_sf"/>
</dbReference>
<dbReference type="FunFam" id="3.30.565.10:FF:000016">
    <property type="entry name" value="Chemotaxis protein CheA, putative"/>
    <property type="match status" value="1"/>
</dbReference>
<evidence type="ECO:0000313" key="8">
    <source>
        <dbReference type="EMBL" id="GAF74515.1"/>
    </source>
</evidence>
<dbReference type="Pfam" id="PF02518">
    <property type="entry name" value="HATPase_c"/>
    <property type="match status" value="1"/>
</dbReference>
<dbReference type="SUPFAM" id="SSF50341">
    <property type="entry name" value="CheW-like"/>
    <property type="match status" value="1"/>
</dbReference>
<dbReference type="EMBL" id="BARS01008140">
    <property type="protein sequence ID" value="GAF74515.1"/>
    <property type="molecule type" value="Genomic_DNA"/>
</dbReference>
<accession>X0TEN7</accession>
<comment type="caution">
    <text evidence="8">The sequence shown here is derived from an EMBL/GenBank/DDBJ whole genome shotgun (WGS) entry which is preliminary data.</text>
</comment>
<dbReference type="PROSITE" id="PS50109">
    <property type="entry name" value="HIS_KIN"/>
    <property type="match status" value="1"/>
</dbReference>
<organism evidence="8">
    <name type="scientific">marine sediment metagenome</name>
    <dbReference type="NCBI Taxonomy" id="412755"/>
    <lineage>
        <taxon>unclassified sequences</taxon>
        <taxon>metagenomes</taxon>
        <taxon>ecological metagenomes</taxon>
    </lineage>
</organism>
<dbReference type="InterPro" id="IPR051315">
    <property type="entry name" value="Bact_Chemotaxis_CheA"/>
</dbReference>
<evidence type="ECO:0000256" key="2">
    <source>
        <dbReference type="ARBA" id="ARBA00012438"/>
    </source>
</evidence>
<dbReference type="EC" id="2.7.13.3" evidence="2"/>
<dbReference type="InterPro" id="IPR003594">
    <property type="entry name" value="HATPase_dom"/>
</dbReference>
<dbReference type="Gene3D" id="2.30.30.40">
    <property type="entry name" value="SH3 Domains"/>
    <property type="match status" value="1"/>
</dbReference>
<dbReference type="Gene3D" id="3.30.565.10">
    <property type="entry name" value="Histidine kinase-like ATPase, C-terminal domain"/>
    <property type="match status" value="1"/>
</dbReference>
<dbReference type="PANTHER" id="PTHR43395:SF10">
    <property type="entry name" value="CHEMOTAXIS PROTEIN CHEA"/>
    <property type="match status" value="1"/>
</dbReference>
<evidence type="ECO:0000256" key="5">
    <source>
        <dbReference type="ARBA" id="ARBA00022777"/>
    </source>
</evidence>
<proteinExistence type="predicted"/>
<keyword evidence="3" id="KW-0597">Phosphoprotein</keyword>
<dbReference type="InterPro" id="IPR002545">
    <property type="entry name" value="CheW-lke_dom"/>
</dbReference>
<reference evidence="8" key="1">
    <citation type="journal article" date="2014" name="Front. Microbiol.">
        <title>High frequency of phylogenetically diverse reductive dehalogenase-homologous genes in deep subseafloor sedimentary metagenomes.</title>
        <authorList>
            <person name="Kawai M."/>
            <person name="Futagami T."/>
            <person name="Toyoda A."/>
            <person name="Takaki Y."/>
            <person name="Nishi S."/>
            <person name="Hori S."/>
            <person name="Arai W."/>
            <person name="Tsubouchi T."/>
            <person name="Morono Y."/>
            <person name="Uchiyama I."/>
            <person name="Ito T."/>
            <person name="Fujiyama A."/>
            <person name="Inagaki F."/>
            <person name="Takami H."/>
        </authorList>
    </citation>
    <scope>NUCLEOTIDE SEQUENCE</scope>
    <source>
        <strain evidence="8">Expedition CK06-06</strain>
    </source>
</reference>
<evidence type="ECO:0000256" key="1">
    <source>
        <dbReference type="ARBA" id="ARBA00000085"/>
    </source>
</evidence>
<comment type="catalytic activity">
    <reaction evidence="1">
        <text>ATP + protein L-histidine = ADP + protein N-phospho-L-histidine.</text>
        <dbReference type="EC" id="2.7.13.3"/>
    </reaction>
</comment>
<feature type="domain" description="CheW-like" evidence="7">
    <location>
        <begin position="135"/>
        <end position="278"/>
    </location>
</feature>
<keyword evidence="4" id="KW-0808">Transferase</keyword>
<feature type="domain" description="Histidine kinase" evidence="6">
    <location>
        <begin position="1"/>
        <end position="133"/>
    </location>
</feature>